<organism evidence="1 2">
    <name type="scientific">Sclerotinia sclerotiorum (strain ATCC 18683 / 1980 / Ss-1)</name>
    <name type="common">White mold</name>
    <name type="synonym">Whetzelinia sclerotiorum</name>
    <dbReference type="NCBI Taxonomy" id="665079"/>
    <lineage>
        <taxon>Eukaryota</taxon>
        <taxon>Fungi</taxon>
        <taxon>Dikarya</taxon>
        <taxon>Ascomycota</taxon>
        <taxon>Pezizomycotina</taxon>
        <taxon>Leotiomycetes</taxon>
        <taxon>Helotiales</taxon>
        <taxon>Sclerotiniaceae</taxon>
        <taxon>Sclerotinia</taxon>
    </lineage>
</organism>
<proteinExistence type="predicted"/>
<keyword evidence="2" id="KW-1185">Reference proteome</keyword>
<evidence type="ECO:0000313" key="1">
    <source>
        <dbReference type="EMBL" id="EDN94862.1"/>
    </source>
</evidence>
<dbReference type="KEGG" id="ssl:SS1G_10737"/>
<gene>
    <name evidence="1" type="ORF">SS1G_10737</name>
</gene>
<dbReference type="EMBL" id="CH476636">
    <property type="protein sequence ID" value="EDN94862.1"/>
    <property type="molecule type" value="Genomic_DNA"/>
</dbReference>
<dbReference type="Proteomes" id="UP000001312">
    <property type="component" value="Unassembled WGS sequence"/>
</dbReference>
<dbReference type="GeneID" id="5484392"/>
<sequence length="52" mass="5893">MVLKPVLAEVISKNLVLDPKTLGIGQGKFKNYFVCAEAKYAEHPRDMQEGEW</sequence>
<name>A7EZH0_SCLS1</name>
<protein>
    <submittedName>
        <fullName evidence="1">Uncharacterized protein</fullName>
    </submittedName>
</protein>
<reference evidence="2" key="1">
    <citation type="journal article" date="2011" name="PLoS Genet.">
        <title>Genomic analysis of the necrotrophic fungal pathogens Sclerotinia sclerotiorum and Botrytis cinerea.</title>
        <authorList>
            <person name="Amselem J."/>
            <person name="Cuomo C.A."/>
            <person name="van Kan J.A."/>
            <person name="Viaud M."/>
            <person name="Benito E.P."/>
            <person name="Couloux A."/>
            <person name="Coutinho P.M."/>
            <person name="de Vries R.P."/>
            <person name="Dyer P.S."/>
            <person name="Fillinger S."/>
            <person name="Fournier E."/>
            <person name="Gout L."/>
            <person name="Hahn M."/>
            <person name="Kohn L."/>
            <person name="Lapalu N."/>
            <person name="Plummer K.M."/>
            <person name="Pradier J.M."/>
            <person name="Quevillon E."/>
            <person name="Sharon A."/>
            <person name="Simon A."/>
            <person name="ten Have A."/>
            <person name="Tudzynski B."/>
            <person name="Tudzynski P."/>
            <person name="Wincker P."/>
            <person name="Andrew M."/>
            <person name="Anthouard V."/>
            <person name="Beever R.E."/>
            <person name="Beffa R."/>
            <person name="Benoit I."/>
            <person name="Bouzid O."/>
            <person name="Brault B."/>
            <person name="Chen Z."/>
            <person name="Choquer M."/>
            <person name="Collemare J."/>
            <person name="Cotton P."/>
            <person name="Danchin E.G."/>
            <person name="Da Silva C."/>
            <person name="Gautier A."/>
            <person name="Giraud C."/>
            <person name="Giraud T."/>
            <person name="Gonzalez C."/>
            <person name="Grossetete S."/>
            <person name="Guldener U."/>
            <person name="Henrissat B."/>
            <person name="Howlett B.J."/>
            <person name="Kodira C."/>
            <person name="Kretschmer M."/>
            <person name="Lappartient A."/>
            <person name="Leroch M."/>
            <person name="Levis C."/>
            <person name="Mauceli E."/>
            <person name="Neuveglise C."/>
            <person name="Oeser B."/>
            <person name="Pearson M."/>
            <person name="Poulain J."/>
            <person name="Poussereau N."/>
            <person name="Quesneville H."/>
            <person name="Rascle C."/>
            <person name="Schumacher J."/>
            <person name="Segurens B."/>
            <person name="Sexton A."/>
            <person name="Silva E."/>
            <person name="Sirven C."/>
            <person name="Soanes D.M."/>
            <person name="Talbot N.J."/>
            <person name="Templeton M."/>
            <person name="Yandava C."/>
            <person name="Yarden O."/>
            <person name="Zeng Q."/>
            <person name="Rollins J.A."/>
            <person name="Lebrun M.H."/>
            <person name="Dickman M."/>
        </authorList>
    </citation>
    <scope>NUCLEOTIDE SEQUENCE [LARGE SCALE GENOMIC DNA]</scope>
    <source>
        <strain evidence="2">ATCC 18683 / 1980 / Ss-1</strain>
    </source>
</reference>
<accession>A7EZH0</accession>
<dbReference type="InParanoid" id="A7EZH0"/>
<evidence type="ECO:0000313" key="2">
    <source>
        <dbReference type="Proteomes" id="UP000001312"/>
    </source>
</evidence>
<dbReference type="RefSeq" id="XP_001588290.1">
    <property type="nucleotide sequence ID" value="XM_001588240.1"/>
</dbReference>
<dbReference type="AlphaFoldDB" id="A7EZH0"/>